<protein>
    <submittedName>
        <fullName evidence="1">Uncharacterized protein</fullName>
    </submittedName>
</protein>
<comment type="caution">
    <text evidence="1">The sequence shown here is derived from an EMBL/GenBank/DDBJ whole genome shotgun (WGS) entry which is preliminary data.</text>
</comment>
<organism evidence="1 2">
    <name type="scientific">Pythium oligandrum</name>
    <name type="common">Mycoparasitic fungus</name>
    <dbReference type="NCBI Taxonomy" id="41045"/>
    <lineage>
        <taxon>Eukaryota</taxon>
        <taxon>Sar</taxon>
        <taxon>Stramenopiles</taxon>
        <taxon>Oomycota</taxon>
        <taxon>Peronosporomycetes</taxon>
        <taxon>Pythiales</taxon>
        <taxon>Pythiaceae</taxon>
        <taxon>Pythium</taxon>
    </lineage>
</organism>
<dbReference type="EMBL" id="SPLM01000036">
    <property type="protein sequence ID" value="TMW66223.1"/>
    <property type="molecule type" value="Genomic_DNA"/>
</dbReference>
<name>A0A8K1FQ37_PYTOL</name>
<proteinExistence type="predicted"/>
<sequence length="375" mass="40078">MSVEPSVATPPDASELTCVLCRGKKSSEALSKVCHVCGLPVHGSCAQQVAARDCGLGFGFPPPSVYCSKRCYEGDLLESNGSNAGSTSGDALFASGNAQNRWSAEVPNEISATLTLKIGDVTKTSRRQLCITSFQFLLTEGFDVFKAKVNSRTNKELSIFSGDVHIREDPAIYIRPGVHSKQAELVPLTEANFETRIRKTYRNFLKRKALQGPSAGQERFECDIFTYVKKESAIRRRGGPAKTFAGLTANAFQLPIHPPGRTAFSDYSDTSVGNSATQSATGDISTHIQSLSHLEAIGHCVLGAKRRIAQLTPGDLSEASEHPSAYKNIRMVLNGSVVAVKVNVFDLLSAIDGAIGVGIGDDAASNSTTQEAMNC</sequence>
<evidence type="ECO:0000313" key="2">
    <source>
        <dbReference type="Proteomes" id="UP000794436"/>
    </source>
</evidence>
<dbReference type="AlphaFoldDB" id="A0A8K1FQ37"/>
<dbReference type="OrthoDB" id="65235at2759"/>
<keyword evidence="2" id="KW-1185">Reference proteome</keyword>
<gene>
    <name evidence="1" type="ORF">Poli38472_003988</name>
</gene>
<dbReference type="Proteomes" id="UP000794436">
    <property type="component" value="Unassembled WGS sequence"/>
</dbReference>
<accession>A0A8K1FQ37</accession>
<reference evidence="1" key="1">
    <citation type="submission" date="2019-03" db="EMBL/GenBank/DDBJ databases">
        <title>Long read genome sequence of the mycoparasitic Pythium oligandrum ATCC 38472 isolated from sugarbeet rhizosphere.</title>
        <authorList>
            <person name="Gaulin E."/>
        </authorList>
    </citation>
    <scope>NUCLEOTIDE SEQUENCE</scope>
    <source>
        <strain evidence="1">ATCC 38472_TT</strain>
    </source>
</reference>
<evidence type="ECO:0000313" key="1">
    <source>
        <dbReference type="EMBL" id="TMW66223.1"/>
    </source>
</evidence>